<proteinExistence type="predicted"/>
<evidence type="ECO:0000313" key="4">
    <source>
        <dbReference type="Proteomes" id="UP000585681"/>
    </source>
</evidence>
<keyword evidence="4" id="KW-1185">Reference proteome</keyword>
<dbReference type="PANTHER" id="PTHR34219">
    <property type="entry name" value="IRON-REGULATED INNER MEMBRANE PROTEIN-RELATED"/>
    <property type="match status" value="1"/>
</dbReference>
<sequence>MSIRRVFFWAHLVAGVAAGLVIVFLSVTGALLTYERQIIAWAEKGSLALPAEAGAPLSADALATVAEQIGKGAATSLVLRDDPAAPVTVRTGRSNTTLVDPYSGVVLEDGAAGVRAFFDYVTRLHRWFAMEGVARETAAAITGAANLVFLFILGSGIVLWWPKKWKWRLVRMNLVFRRGLPNAKARDYNWHHVFGIWALIPLIVVVATAVVFSYPWANRAVYAAFGEEVPARSGPPGAAPLANQSQGNARMDGDPAGQQLQAIVDDAKLRLPEWRSITLSLPDAAAPVELRVDSGTGGQPTRQTTLTYAADNAQLVSERGFVDESPATRARMLIRFLHTGEALGIIGQTIAGLASLASVILAYTGLALAWRRLVTPLLRKRRVELDRRQG</sequence>
<evidence type="ECO:0000256" key="2">
    <source>
        <dbReference type="SAM" id="Phobius"/>
    </source>
</evidence>
<dbReference type="AlphaFoldDB" id="A0A840CEH4"/>
<dbReference type="PANTHER" id="PTHR34219:SF3">
    <property type="entry name" value="BLL7967 PROTEIN"/>
    <property type="match status" value="1"/>
</dbReference>
<organism evidence="3 4">
    <name type="scientific">Actibacterium naphthalenivorans</name>
    <dbReference type="NCBI Taxonomy" id="1614693"/>
    <lineage>
        <taxon>Bacteria</taxon>
        <taxon>Pseudomonadati</taxon>
        <taxon>Pseudomonadota</taxon>
        <taxon>Alphaproteobacteria</taxon>
        <taxon>Rhodobacterales</taxon>
        <taxon>Roseobacteraceae</taxon>
        <taxon>Actibacterium</taxon>
    </lineage>
</organism>
<dbReference type="InterPro" id="IPR005625">
    <property type="entry name" value="PepSY-ass_TM"/>
</dbReference>
<gene>
    <name evidence="3" type="ORF">GGR17_002311</name>
</gene>
<protein>
    <submittedName>
        <fullName evidence="3">Putative iron-regulated membrane protein</fullName>
    </submittedName>
</protein>
<feature type="transmembrane region" description="Helical" evidence="2">
    <location>
        <begin position="345"/>
        <end position="370"/>
    </location>
</feature>
<evidence type="ECO:0000313" key="3">
    <source>
        <dbReference type="EMBL" id="MBB4022492.1"/>
    </source>
</evidence>
<dbReference type="RefSeq" id="WP_054539700.1">
    <property type="nucleotide sequence ID" value="NZ_JACIEQ010000003.1"/>
</dbReference>
<dbReference type="Proteomes" id="UP000585681">
    <property type="component" value="Unassembled WGS sequence"/>
</dbReference>
<reference evidence="3" key="1">
    <citation type="submission" date="2020-08" db="EMBL/GenBank/DDBJ databases">
        <title>Genomic Encyclopedia of Type Strains, Phase IV (KMG-IV): sequencing the most valuable type-strain genomes for metagenomic binning, comparative biology and taxonomic classification.</title>
        <authorList>
            <person name="Goeker M."/>
        </authorList>
    </citation>
    <scope>NUCLEOTIDE SEQUENCE [LARGE SCALE GENOMIC DNA]</scope>
    <source>
        <strain evidence="3">DSM 105040</strain>
    </source>
</reference>
<comment type="caution">
    <text evidence="3">The sequence shown here is derived from an EMBL/GenBank/DDBJ whole genome shotgun (WGS) entry which is preliminary data.</text>
</comment>
<name>A0A840CEH4_9RHOB</name>
<dbReference type="EMBL" id="JACIEQ010000003">
    <property type="protein sequence ID" value="MBB4022492.1"/>
    <property type="molecule type" value="Genomic_DNA"/>
</dbReference>
<feature type="transmembrane region" description="Helical" evidence="2">
    <location>
        <begin position="7"/>
        <end position="27"/>
    </location>
</feature>
<feature type="region of interest" description="Disordered" evidence="1">
    <location>
        <begin position="231"/>
        <end position="255"/>
    </location>
</feature>
<feature type="transmembrane region" description="Helical" evidence="2">
    <location>
        <begin position="194"/>
        <end position="217"/>
    </location>
</feature>
<accession>A0A840CEH4</accession>
<keyword evidence="2" id="KW-0472">Membrane</keyword>
<feature type="transmembrane region" description="Helical" evidence="2">
    <location>
        <begin position="138"/>
        <end position="161"/>
    </location>
</feature>
<dbReference type="Pfam" id="PF03929">
    <property type="entry name" value="PepSY_TM"/>
    <property type="match status" value="1"/>
</dbReference>
<keyword evidence="2" id="KW-1133">Transmembrane helix</keyword>
<evidence type="ECO:0000256" key="1">
    <source>
        <dbReference type="SAM" id="MobiDB-lite"/>
    </source>
</evidence>
<keyword evidence="2" id="KW-0812">Transmembrane</keyword>